<evidence type="ECO:0000313" key="3">
    <source>
        <dbReference type="Proteomes" id="UP000661025"/>
    </source>
</evidence>
<dbReference type="CDD" id="cd14791">
    <property type="entry name" value="GH36"/>
    <property type="match status" value="1"/>
</dbReference>
<reference evidence="2" key="1">
    <citation type="submission" date="2020-09" db="EMBL/GenBank/DDBJ databases">
        <title>Streptomyces canutascabiei sp. nov., which causes potato common scab and is distributed across the world.</title>
        <authorList>
            <person name="Nguyen H.P."/>
            <person name="Weisberg A.J."/>
            <person name="Chang J.H."/>
            <person name="Clarke C.R."/>
        </authorList>
    </citation>
    <scope>NUCLEOTIDE SEQUENCE</scope>
    <source>
        <strain evidence="2">ID-01-6.2a</strain>
    </source>
</reference>
<dbReference type="EMBL" id="JACYXT010000023">
    <property type="protein sequence ID" value="MBD9729064.1"/>
    <property type="molecule type" value="Genomic_DNA"/>
</dbReference>
<dbReference type="InterPro" id="IPR038417">
    <property type="entry name" value="Alpga-gal_N_sf"/>
</dbReference>
<dbReference type="GO" id="GO:0004557">
    <property type="term" value="F:alpha-galactosidase activity"/>
    <property type="evidence" value="ECO:0007669"/>
    <property type="project" value="InterPro"/>
</dbReference>
<dbReference type="Pfam" id="PF02065">
    <property type="entry name" value="Melibiase"/>
    <property type="match status" value="1"/>
</dbReference>
<dbReference type="Gene3D" id="3.20.20.70">
    <property type="entry name" value="Aldolase class I"/>
    <property type="match status" value="2"/>
</dbReference>
<evidence type="ECO:0000313" key="2">
    <source>
        <dbReference type="EMBL" id="MBD9729064.1"/>
    </source>
</evidence>
<sequence length="769" mass="81885">MTGGSAGGDSLGASFTWGHPGVESVFATASDGTLRLVRLGPSGDTVDVGTALPLIELTAFGHGSGWSGPRFTGTAFGARLVYRGHRNDTGVGDGGRGGGGAWARLTVELHDPATGLTALVELSSPAGVAVLRSRVRLRNDGAEPLVVQSVSSLLLGGLPSPDLLDVHRARNDWLAECRWYAEPLRATVPDINVGAHQHDSRAALALTGRGSWPTDGHLAMGALTERGGERAWVWQVESPAGWRWDLGEREHGTYLALNGPTDAEHQWRVRLAPGDTFTTVTAALALGARRGAGLDDAWAALTAYRRAVRRPHPDHDTLPVVFNDYMNTLMGDPTTAKLLPLIDAAADAGAEYFCIDSGWYDDTVDGGWWDGVGAWLPSARRFPPRGVEGEAAAEAGENGTAAEAGTEPEAGAAAPSGDRTWAPSGDGIRAVLGRIRERGMVPGLWLEPEVVGVRSAVAAELPPEAFFQRDGVRLTEQGRHQLDLRHPAARAHLDKTVDRIVGDWGVGYLKLDYNIVVDPGTTAPGDVSPGAGLLGHAHAYLDWLSDVLDRYPHLVVENCASGGMRMDGATLAVAQLQSTSDQQDPLRYPPIAAAAPTAVPPEQGAVWAYPQPEYEDELIAFTLGGALLGRIHLSGHLDRMTQAQLGLVREAVGTYKAIRGDLARSVPFWPLGLPGWTDEWLALGMRTPDGRGPTYVSVWRRGGEPEVRLPVRHLEGTDLPVRAEVLHPSTARTDSAVSWDPTTGELRVSVPRAPGVLLVRLTPEDRTGA</sequence>
<protein>
    <submittedName>
        <fullName evidence="2">Alpha-galactosidase</fullName>
    </submittedName>
</protein>
<proteinExistence type="predicted"/>
<dbReference type="SUPFAM" id="SSF51445">
    <property type="entry name" value="(Trans)glycosidases"/>
    <property type="match status" value="2"/>
</dbReference>
<dbReference type="InterPro" id="IPR017853">
    <property type="entry name" value="GH"/>
</dbReference>
<dbReference type="Proteomes" id="UP000661025">
    <property type="component" value="Unassembled WGS sequence"/>
</dbReference>
<gene>
    <name evidence="2" type="ORF">IHE70_38955</name>
</gene>
<dbReference type="InterPro" id="IPR002252">
    <property type="entry name" value="Glyco_hydro_36"/>
</dbReference>
<accession>A0A927LC58</accession>
<organism evidence="2 3">
    <name type="scientific">Streptomyces caniscabiei</name>
    <dbReference type="NCBI Taxonomy" id="2746961"/>
    <lineage>
        <taxon>Bacteria</taxon>
        <taxon>Bacillati</taxon>
        <taxon>Actinomycetota</taxon>
        <taxon>Actinomycetes</taxon>
        <taxon>Kitasatosporales</taxon>
        <taxon>Streptomycetaceae</taxon>
        <taxon>Streptomyces</taxon>
    </lineage>
</organism>
<dbReference type="GO" id="GO:0016052">
    <property type="term" value="P:carbohydrate catabolic process"/>
    <property type="evidence" value="ECO:0007669"/>
    <property type="project" value="InterPro"/>
</dbReference>
<dbReference type="InterPro" id="IPR013785">
    <property type="entry name" value="Aldolase_TIM"/>
</dbReference>
<feature type="compositionally biased region" description="Low complexity" evidence="1">
    <location>
        <begin position="389"/>
        <end position="415"/>
    </location>
</feature>
<name>A0A927LC58_9ACTN</name>
<dbReference type="AlphaFoldDB" id="A0A927LC58"/>
<evidence type="ECO:0000256" key="1">
    <source>
        <dbReference type="SAM" id="MobiDB-lite"/>
    </source>
</evidence>
<feature type="region of interest" description="Disordered" evidence="1">
    <location>
        <begin position="386"/>
        <end position="424"/>
    </location>
</feature>
<dbReference type="Gene3D" id="2.70.98.60">
    <property type="entry name" value="alpha-galactosidase from lactobacil brevis"/>
    <property type="match status" value="1"/>
</dbReference>
<comment type="caution">
    <text evidence="2">The sequence shown here is derived from an EMBL/GenBank/DDBJ whole genome shotgun (WGS) entry which is preliminary data.</text>
</comment>